<keyword evidence="1" id="KW-0677">Repeat</keyword>
<evidence type="ECO:0000256" key="3">
    <source>
        <dbReference type="PROSITE-ProRule" id="PRU00023"/>
    </source>
</evidence>
<sequence length="169" mass="17353">MIAAGYGHAQLVELLLKCGAVVDLQNGAGWTALMSAVYRGRSAIVLRLLRAGADMTLRTPGGTALQRAKEGGHTECIEAFRQHLREVTGSGERAAVEAGSTGDDAAAASAAPPSDGVEGDSVEGDSGVDAVPDEVLDATWEGDEAAVLAWLDCGVAVRPTIRTVKASPR</sequence>
<keyword evidence="2 3" id="KW-0040">ANK repeat</keyword>
<organism evidence="5">
    <name type="scientific">Emiliania huxleyi</name>
    <name type="common">Coccolithophore</name>
    <name type="synonym">Pontosphaera huxleyi</name>
    <dbReference type="NCBI Taxonomy" id="2903"/>
    <lineage>
        <taxon>Eukaryota</taxon>
        <taxon>Haptista</taxon>
        <taxon>Haptophyta</taxon>
        <taxon>Prymnesiophyceae</taxon>
        <taxon>Isochrysidales</taxon>
        <taxon>Noelaerhabdaceae</taxon>
        <taxon>Emiliania</taxon>
    </lineage>
</organism>
<dbReference type="PANTHER" id="PTHR24173">
    <property type="entry name" value="ANKYRIN REPEAT CONTAINING"/>
    <property type="match status" value="1"/>
</dbReference>
<feature type="region of interest" description="Disordered" evidence="4">
    <location>
        <begin position="92"/>
        <end position="129"/>
    </location>
</feature>
<evidence type="ECO:0000256" key="2">
    <source>
        <dbReference type="ARBA" id="ARBA00023043"/>
    </source>
</evidence>
<feature type="repeat" description="ANK" evidence="3">
    <location>
        <begin position="1"/>
        <end position="27"/>
    </location>
</feature>
<evidence type="ECO:0000313" key="5">
    <source>
        <dbReference type="EMBL" id="CAE0595564.1"/>
    </source>
</evidence>
<evidence type="ECO:0000256" key="4">
    <source>
        <dbReference type="SAM" id="MobiDB-lite"/>
    </source>
</evidence>
<dbReference type="SUPFAM" id="SSF48403">
    <property type="entry name" value="Ankyrin repeat"/>
    <property type="match status" value="1"/>
</dbReference>
<dbReference type="PROSITE" id="PS50297">
    <property type="entry name" value="ANK_REP_REGION"/>
    <property type="match status" value="1"/>
</dbReference>
<protein>
    <recommendedName>
        <fullName evidence="6">Ankyrin repeat protein</fullName>
    </recommendedName>
</protein>
<dbReference type="AlphaFoldDB" id="A0A7S3X4N4"/>
<name>A0A7S3X4N4_EMIHU</name>
<dbReference type="InterPro" id="IPR036770">
    <property type="entry name" value="Ankyrin_rpt-contain_sf"/>
</dbReference>
<feature type="compositionally biased region" description="Low complexity" evidence="4">
    <location>
        <begin position="98"/>
        <end position="116"/>
    </location>
</feature>
<reference evidence="5" key="1">
    <citation type="submission" date="2021-01" db="EMBL/GenBank/DDBJ databases">
        <authorList>
            <person name="Corre E."/>
            <person name="Pelletier E."/>
            <person name="Niang G."/>
            <person name="Scheremetjew M."/>
            <person name="Finn R."/>
            <person name="Kale V."/>
            <person name="Holt S."/>
            <person name="Cochrane G."/>
            <person name="Meng A."/>
            <person name="Brown T."/>
            <person name="Cohen L."/>
        </authorList>
    </citation>
    <scope>NUCLEOTIDE SEQUENCE</scope>
    <source>
        <strain evidence="5">379</strain>
    </source>
</reference>
<accession>A0A7S3X4N4</accession>
<dbReference type="Pfam" id="PF12796">
    <property type="entry name" value="Ank_2"/>
    <property type="match status" value="1"/>
</dbReference>
<dbReference type="Gene3D" id="1.25.40.20">
    <property type="entry name" value="Ankyrin repeat-containing domain"/>
    <property type="match status" value="1"/>
</dbReference>
<evidence type="ECO:0008006" key="6">
    <source>
        <dbReference type="Google" id="ProtNLM"/>
    </source>
</evidence>
<gene>
    <name evidence="5" type="ORF">EHUX00137_LOCUS45062</name>
</gene>
<dbReference type="SMART" id="SM00248">
    <property type="entry name" value="ANK"/>
    <property type="match status" value="3"/>
</dbReference>
<feature type="repeat" description="ANK" evidence="3">
    <location>
        <begin position="28"/>
        <end position="60"/>
    </location>
</feature>
<evidence type="ECO:0000256" key="1">
    <source>
        <dbReference type="ARBA" id="ARBA00022737"/>
    </source>
</evidence>
<dbReference type="InterPro" id="IPR002110">
    <property type="entry name" value="Ankyrin_rpt"/>
</dbReference>
<proteinExistence type="predicted"/>
<dbReference type="EMBL" id="HBIR01057959">
    <property type="protein sequence ID" value="CAE0595564.1"/>
    <property type="molecule type" value="Transcribed_RNA"/>
</dbReference>
<dbReference type="PROSITE" id="PS50088">
    <property type="entry name" value="ANK_REPEAT"/>
    <property type="match status" value="2"/>
</dbReference>
<dbReference type="PANTHER" id="PTHR24173:SF74">
    <property type="entry name" value="ANKYRIN REPEAT DOMAIN-CONTAINING PROTEIN 16"/>
    <property type="match status" value="1"/>
</dbReference>